<dbReference type="EMBL" id="SDMP01000018">
    <property type="protein sequence ID" value="RYQ97575.1"/>
    <property type="molecule type" value="Genomic_DNA"/>
</dbReference>
<dbReference type="Gramene" id="arahy.Tifrunner.gnm2.ann2.Ah18g096200.1">
    <property type="protein sequence ID" value="arahy.Tifrunner.gnm2.ann2.Ah18g096200.1-CDS"/>
    <property type="gene ID" value="arahy.Tifrunner.gnm2.ann2.Ah18g096200"/>
</dbReference>
<dbReference type="InterPro" id="IPR055281">
    <property type="entry name" value="GIR1-2/SIED1"/>
</dbReference>
<reference evidence="3 4" key="1">
    <citation type="submission" date="2019-01" db="EMBL/GenBank/DDBJ databases">
        <title>Sequencing of cultivated peanut Arachis hypogaea provides insights into genome evolution and oil improvement.</title>
        <authorList>
            <person name="Chen X."/>
        </authorList>
    </citation>
    <scope>NUCLEOTIDE SEQUENCE [LARGE SCALE GENOMIC DNA]</scope>
    <source>
        <strain evidence="4">cv. Fuhuasheng</strain>
        <tissue evidence="3">Leaves</tissue>
    </source>
</reference>
<evidence type="ECO:0000313" key="4">
    <source>
        <dbReference type="Proteomes" id="UP000289738"/>
    </source>
</evidence>
<dbReference type="AlphaFoldDB" id="A0A444Y6Q6"/>
<name>A0A444Y6Q6_ARAHY</name>
<comment type="caution">
    <text evidence="3">The sequence shown here is derived from an EMBL/GenBank/DDBJ whole genome shotgun (WGS) entry which is preliminary data.</text>
</comment>
<evidence type="ECO:0000256" key="1">
    <source>
        <dbReference type="SAM" id="MobiDB-lite"/>
    </source>
</evidence>
<gene>
    <name evidence="3" type="ORF">Ahy_B08g093656</name>
</gene>
<accession>A0A444Y6Q6</accession>
<sequence>MKTPPTIKSPKSEAVTPNHFTTMETPPTIKSPKSEVVTPKLRDMLNIDVDANNVVAHPPNSITTLDALRKYFMVSFDLNQPAAKLDQCENENFMVVESSAAKGKEKKSSSMKFMKKKAMMRNMRISSSSENADMENDEDVDSLIVMGCTYCHIYVMVSKSNPECPRCQNPNLLDVLEVMNFPKTAKPNKRMRISRI</sequence>
<feature type="domain" description="GIR1-like zinc ribbon" evidence="2">
    <location>
        <begin position="142"/>
        <end position="176"/>
    </location>
</feature>
<dbReference type="PANTHER" id="PTHR33177">
    <property type="entry name" value="PUTATIVE-RELATED"/>
    <property type="match status" value="1"/>
</dbReference>
<dbReference type="Proteomes" id="UP000289738">
    <property type="component" value="Chromosome B08"/>
</dbReference>
<dbReference type="InterPro" id="IPR056440">
    <property type="entry name" value="Zn-ribbon_GIR1"/>
</dbReference>
<keyword evidence="4" id="KW-1185">Reference proteome</keyword>
<feature type="region of interest" description="Disordered" evidence="1">
    <location>
        <begin position="1"/>
        <end position="33"/>
    </location>
</feature>
<organism evidence="3 4">
    <name type="scientific">Arachis hypogaea</name>
    <name type="common">Peanut</name>
    <dbReference type="NCBI Taxonomy" id="3818"/>
    <lineage>
        <taxon>Eukaryota</taxon>
        <taxon>Viridiplantae</taxon>
        <taxon>Streptophyta</taxon>
        <taxon>Embryophyta</taxon>
        <taxon>Tracheophyta</taxon>
        <taxon>Spermatophyta</taxon>
        <taxon>Magnoliopsida</taxon>
        <taxon>eudicotyledons</taxon>
        <taxon>Gunneridae</taxon>
        <taxon>Pentapetalae</taxon>
        <taxon>rosids</taxon>
        <taxon>fabids</taxon>
        <taxon>Fabales</taxon>
        <taxon>Fabaceae</taxon>
        <taxon>Papilionoideae</taxon>
        <taxon>50 kb inversion clade</taxon>
        <taxon>dalbergioids sensu lato</taxon>
        <taxon>Dalbergieae</taxon>
        <taxon>Pterocarpus clade</taxon>
        <taxon>Arachis</taxon>
    </lineage>
</organism>
<dbReference type="OrthoDB" id="1464951at2759"/>
<dbReference type="Pfam" id="PF24747">
    <property type="entry name" value="Zn-ribbon_GIR1"/>
    <property type="match status" value="1"/>
</dbReference>
<dbReference type="PANTHER" id="PTHR33177:SF77">
    <property type="entry name" value="LITAF DOMAIN-CONTAINING PROTEIN"/>
    <property type="match status" value="1"/>
</dbReference>
<evidence type="ECO:0000259" key="2">
    <source>
        <dbReference type="Pfam" id="PF24747"/>
    </source>
</evidence>
<protein>
    <recommendedName>
        <fullName evidence="2">GIR1-like zinc ribbon domain-containing protein</fullName>
    </recommendedName>
</protein>
<evidence type="ECO:0000313" key="3">
    <source>
        <dbReference type="EMBL" id="RYQ97575.1"/>
    </source>
</evidence>
<proteinExistence type="predicted"/>